<keyword evidence="2" id="KW-1185">Reference proteome</keyword>
<name>A0ACB8ERQ1_9SAUR</name>
<reference evidence="1" key="1">
    <citation type="submission" date="2021-08" db="EMBL/GenBank/DDBJ databases">
        <title>The first chromosome-level gecko genome reveals the dynamic sex chromosomes of Neotropical dwarf geckos (Sphaerodactylidae: Sphaerodactylus).</title>
        <authorList>
            <person name="Pinto B.J."/>
            <person name="Keating S.E."/>
            <person name="Gamble T."/>
        </authorList>
    </citation>
    <scope>NUCLEOTIDE SEQUENCE</scope>
    <source>
        <strain evidence="1">TG3544</strain>
    </source>
</reference>
<dbReference type="Proteomes" id="UP000827872">
    <property type="component" value="Linkage Group LG07"/>
</dbReference>
<evidence type="ECO:0000313" key="1">
    <source>
        <dbReference type="EMBL" id="KAH7995287.1"/>
    </source>
</evidence>
<gene>
    <name evidence="1" type="primary">ADAMTSL1_2</name>
    <name evidence="1" type="ORF">K3G42_024106</name>
</gene>
<protein>
    <submittedName>
        <fullName evidence="1">ADAMTS-like protein 1</fullName>
    </submittedName>
</protein>
<accession>A0ACB8ERQ1</accession>
<dbReference type="EMBL" id="CM037620">
    <property type="protein sequence ID" value="KAH7995287.1"/>
    <property type="molecule type" value="Genomic_DNA"/>
</dbReference>
<organism evidence="1 2">
    <name type="scientific">Sphaerodactylus townsendi</name>
    <dbReference type="NCBI Taxonomy" id="933632"/>
    <lineage>
        <taxon>Eukaryota</taxon>
        <taxon>Metazoa</taxon>
        <taxon>Chordata</taxon>
        <taxon>Craniata</taxon>
        <taxon>Vertebrata</taxon>
        <taxon>Euteleostomi</taxon>
        <taxon>Lepidosauria</taxon>
        <taxon>Squamata</taxon>
        <taxon>Bifurcata</taxon>
        <taxon>Gekkota</taxon>
        <taxon>Sphaerodactylidae</taxon>
        <taxon>Sphaerodactylus</taxon>
    </lineage>
</organism>
<sequence length="142" mass="15837">MSSSKLFIPEPWSACSVTCGVGIQVRLVKCQVLLSFSQSVADLPIDECEGSKPVSERACYGGPCNGDTGEYSPEDTGLFYGGTQDFDELYDWEYEGFTECSESCGGGLFDLLEFLSFFLQFAMQRRKRNAFEMHLLEVICIE</sequence>
<comment type="caution">
    <text evidence="1">The sequence shown here is derived from an EMBL/GenBank/DDBJ whole genome shotgun (WGS) entry which is preliminary data.</text>
</comment>
<proteinExistence type="predicted"/>
<evidence type="ECO:0000313" key="2">
    <source>
        <dbReference type="Proteomes" id="UP000827872"/>
    </source>
</evidence>